<dbReference type="EMBL" id="CAKMRJ010002223">
    <property type="protein sequence ID" value="CAH1427744.1"/>
    <property type="molecule type" value="Genomic_DNA"/>
</dbReference>
<comment type="caution">
    <text evidence="1">The sequence shown here is derived from an EMBL/GenBank/DDBJ whole genome shotgun (WGS) entry which is preliminary data.</text>
</comment>
<reference evidence="1 2" key="1">
    <citation type="submission" date="2022-01" db="EMBL/GenBank/DDBJ databases">
        <authorList>
            <person name="Xiong W."/>
            <person name="Schranz E."/>
        </authorList>
    </citation>
    <scope>NUCLEOTIDE SEQUENCE [LARGE SCALE GENOMIC DNA]</scope>
</reference>
<proteinExistence type="predicted"/>
<dbReference type="Proteomes" id="UP001157418">
    <property type="component" value="Unassembled WGS sequence"/>
</dbReference>
<sequence length="101" mass="11795">MNHRWRLTDCSVYFRNVLSSEDISKPLKVFDEMSGLKNIMSVQIEDFHKHQTYLIVDKDFGIQETVWKKTQRIPFLPRIPAAHLNKGIHKIYSCDATTVSS</sequence>
<evidence type="ECO:0000313" key="2">
    <source>
        <dbReference type="Proteomes" id="UP001157418"/>
    </source>
</evidence>
<organism evidence="1 2">
    <name type="scientific">Lactuca virosa</name>
    <dbReference type="NCBI Taxonomy" id="75947"/>
    <lineage>
        <taxon>Eukaryota</taxon>
        <taxon>Viridiplantae</taxon>
        <taxon>Streptophyta</taxon>
        <taxon>Embryophyta</taxon>
        <taxon>Tracheophyta</taxon>
        <taxon>Spermatophyta</taxon>
        <taxon>Magnoliopsida</taxon>
        <taxon>eudicotyledons</taxon>
        <taxon>Gunneridae</taxon>
        <taxon>Pentapetalae</taxon>
        <taxon>asterids</taxon>
        <taxon>campanulids</taxon>
        <taxon>Asterales</taxon>
        <taxon>Asteraceae</taxon>
        <taxon>Cichorioideae</taxon>
        <taxon>Cichorieae</taxon>
        <taxon>Lactucinae</taxon>
        <taxon>Lactuca</taxon>
    </lineage>
</organism>
<gene>
    <name evidence="1" type="ORF">LVIROSA_LOCUS14726</name>
</gene>
<name>A0AAU9MU98_9ASTR</name>
<dbReference type="AlphaFoldDB" id="A0AAU9MU98"/>
<evidence type="ECO:0000313" key="1">
    <source>
        <dbReference type="EMBL" id="CAH1427744.1"/>
    </source>
</evidence>
<keyword evidence="2" id="KW-1185">Reference proteome</keyword>
<accession>A0AAU9MU98</accession>
<protein>
    <submittedName>
        <fullName evidence="1">Uncharacterized protein</fullName>
    </submittedName>
</protein>